<dbReference type="Proteomes" id="UP001281761">
    <property type="component" value="Unassembled WGS sequence"/>
</dbReference>
<reference evidence="1 2" key="1">
    <citation type="journal article" date="2022" name="bioRxiv">
        <title>Genomics of Preaxostyla Flagellates Illuminates Evolutionary Transitions and the Path Towards Mitochondrial Loss.</title>
        <authorList>
            <person name="Novak L.V.F."/>
            <person name="Treitli S.C."/>
            <person name="Pyrih J."/>
            <person name="Halakuc P."/>
            <person name="Pipaliya S.V."/>
            <person name="Vacek V."/>
            <person name="Brzon O."/>
            <person name="Soukal P."/>
            <person name="Eme L."/>
            <person name="Dacks J.B."/>
            <person name="Karnkowska A."/>
            <person name="Elias M."/>
            <person name="Hampl V."/>
        </authorList>
    </citation>
    <scope>NUCLEOTIDE SEQUENCE [LARGE SCALE GENOMIC DNA]</scope>
    <source>
        <strain evidence="1">NAU3</strain>
        <tissue evidence="1">Gut</tissue>
    </source>
</reference>
<gene>
    <name evidence="1" type="ORF">BLNAU_1830</name>
</gene>
<dbReference type="EMBL" id="JARBJD010000007">
    <property type="protein sequence ID" value="KAK2963296.1"/>
    <property type="molecule type" value="Genomic_DNA"/>
</dbReference>
<keyword evidence="2" id="KW-1185">Reference proteome</keyword>
<dbReference type="InterPro" id="IPR010516">
    <property type="entry name" value="SAP18"/>
</dbReference>
<proteinExistence type="predicted"/>
<dbReference type="Gene3D" id="3.10.20.550">
    <property type="entry name" value="ASAP complex, SAP18 subunit"/>
    <property type="match status" value="1"/>
</dbReference>
<name>A0ABQ9YHR2_9EUKA</name>
<sequence length="131" mass="14971">MKGFSTRRVPKQINHRRVCPTLIQTVISVDKPTPLTDYEFIQRLHPIALFAWMDTPLRDIIDSSRLLSEDMLSPCKSFQLHLIKKTQTGVFRSIPLGTIPSDPLAKSKVTMTPLSSFEFFPGDFLEIIVLR</sequence>
<accession>A0ABQ9YHR2</accession>
<evidence type="ECO:0000313" key="1">
    <source>
        <dbReference type="EMBL" id="KAK2963296.1"/>
    </source>
</evidence>
<evidence type="ECO:0000313" key="2">
    <source>
        <dbReference type="Proteomes" id="UP001281761"/>
    </source>
</evidence>
<comment type="caution">
    <text evidence="1">The sequence shown here is derived from an EMBL/GenBank/DDBJ whole genome shotgun (WGS) entry which is preliminary data.</text>
</comment>
<organism evidence="1 2">
    <name type="scientific">Blattamonas nauphoetae</name>
    <dbReference type="NCBI Taxonomy" id="2049346"/>
    <lineage>
        <taxon>Eukaryota</taxon>
        <taxon>Metamonada</taxon>
        <taxon>Preaxostyla</taxon>
        <taxon>Oxymonadida</taxon>
        <taxon>Blattamonas</taxon>
    </lineage>
</organism>
<protein>
    <submittedName>
        <fullName evidence="1">Uncharacterized protein</fullName>
    </submittedName>
</protein>
<dbReference type="InterPro" id="IPR042534">
    <property type="entry name" value="SAP18_sf"/>
</dbReference>
<dbReference type="Pfam" id="PF06487">
    <property type="entry name" value="SAP18"/>
    <property type="match status" value="1"/>
</dbReference>